<sequence>MSQIRRESPVRFGVTPRQSEVRDNWTVALEYDDEGQGPWIVDLSHKTRWDLQDSNVGDLTPCDLAVPAAPGESLLAGGTLINRMNRTQASIYHLSAAAPALPDFSGYTDVGEATLCVALFGPDAFLIAEKLTNLDLLDPAKTPPFLLQGPFCHVPCQIVPLEKRADGSGGFLMTCSRGYGDSMVAAIFKAGAEFGLRPAGENCFAVWLAALAE</sequence>
<dbReference type="AlphaFoldDB" id="A0A5K8AG06"/>
<dbReference type="Proteomes" id="UP000422108">
    <property type="component" value="Chromosome"/>
</dbReference>
<evidence type="ECO:0008006" key="3">
    <source>
        <dbReference type="Google" id="ProtNLM"/>
    </source>
</evidence>
<organism evidence="1 2">
    <name type="scientific">Desulfosarcina ovata subsp. ovata</name>
    <dbReference type="NCBI Taxonomy" id="2752305"/>
    <lineage>
        <taxon>Bacteria</taxon>
        <taxon>Pseudomonadati</taxon>
        <taxon>Thermodesulfobacteriota</taxon>
        <taxon>Desulfobacteria</taxon>
        <taxon>Desulfobacterales</taxon>
        <taxon>Desulfosarcinaceae</taxon>
        <taxon>Desulfosarcina</taxon>
    </lineage>
</organism>
<proteinExistence type="predicted"/>
<keyword evidence="2" id="KW-1185">Reference proteome</keyword>
<dbReference type="InterPro" id="IPR027266">
    <property type="entry name" value="TrmE/GcvT-like"/>
</dbReference>
<accession>A0A5K8AG06</accession>
<dbReference type="EMBL" id="AP021879">
    <property type="protein sequence ID" value="BBO91567.1"/>
    <property type="molecule type" value="Genomic_DNA"/>
</dbReference>
<dbReference type="Gene3D" id="3.30.1360.120">
    <property type="entry name" value="Probable tRNA modification gtpase trme, domain 1"/>
    <property type="match status" value="1"/>
</dbReference>
<reference evidence="1 2" key="1">
    <citation type="submission" date="2019-11" db="EMBL/GenBank/DDBJ databases">
        <title>Comparative genomics of hydrocarbon-degrading Desulfosarcina strains.</title>
        <authorList>
            <person name="Watanabe M."/>
            <person name="Kojima H."/>
            <person name="Fukui M."/>
        </authorList>
    </citation>
    <scope>NUCLEOTIDE SEQUENCE [LARGE SCALE GENOMIC DNA]</scope>
    <source>
        <strain evidence="2">oXyS1</strain>
    </source>
</reference>
<gene>
    <name evidence="1" type="ORF">DSCOOX_47470</name>
</gene>
<evidence type="ECO:0000313" key="1">
    <source>
        <dbReference type="EMBL" id="BBO91567.1"/>
    </source>
</evidence>
<dbReference type="SUPFAM" id="SSF103025">
    <property type="entry name" value="Folate-binding domain"/>
    <property type="match status" value="1"/>
</dbReference>
<protein>
    <recommendedName>
        <fullName evidence="3">Aminomethyltransferase folate-binding domain-containing protein</fullName>
    </recommendedName>
</protein>
<dbReference type="RefSeq" id="WP_155312468.1">
    <property type="nucleotide sequence ID" value="NZ_AP021879.1"/>
</dbReference>
<name>A0A5K8AG06_9BACT</name>
<evidence type="ECO:0000313" key="2">
    <source>
        <dbReference type="Proteomes" id="UP000422108"/>
    </source>
</evidence>